<dbReference type="AlphaFoldDB" id="A0A9P8VET1"/>
<keyword evidence="2" id="KW-1185">Reference proteome</keyword>
<gene>
    <name evidence="1" type="ORF">F5X68DRAFT_75206</name>
</gene>
<protein>
    <submittedName>
        <fullName evidence="1">Uncharacterized protein</fullName>
    </submittedName>
</protein>
<organism evidence="1 2">
    <name type="scientific">Plectosphaerella plurivora</name>
    <dbReference type="NCBI Taxonomy" id="936078"/>
    <lineage>
        <taxon>Eukaryota</taxon>
        <taxon>Fungi</taxon>
        <taxon>Dikarya</taxon>
        <taxon>Ascomycota</taxon>
        <taxon>Pezizomycotina</taxon>
        <taxon>Sordariomycetes</taxon>
        <taxon>Hypocreomycetidae</taxon>
        <taxon>Glomerellales</taxon>
        <taxon>Plectosphaerellaceae</taxon>
        <taxon>Plectosphaerella</taxon>
    </lineage>
</organism>
<evidence type="ECO:0000313" key="2">
    <source>
        <dbReference type="Proteomes" id="UP000770015"/>
    </source>
</evidence>
<reference evidence="1" key="1">
    <citation type="journal article" date="2021" name="Nat. Commun.">
        <title>Genetic determinants of endophytism in the Arabidopsis root mycobiome.</title>
        <authorList>
            <person name="Mesny F."/>
            <person name="Miyauchi S."/>
            <person name="Thiergart T."/>
            <person name="Pickel B."/>
            <person name="Atanasova L."/>
            <person name="Karlsson M."/>
            <person name="Huettel B."/>
            <person name="Barry K.W."/>
            <person name="Haridas S."/>
            <person name="Chen C."/>
            <person name="Bauer D."/>
            <person name="Andreopoulos W."/>
            <person name="Pangilinan J."/>
            <person name="LaButti K."/>
            <person name="Riley R."/>
            <person name="Lipzen A."/>
            <person name="Clum A."/>
            <person name="Drula E."/>
            <person name="Henrissat B."/>
            <person name="Kohler A."/>
            <person name="Grigoriev I.V."/>
            <person name="Martin F.M."/>
            <person name="Hacquard S."/>
        </authorList>
    </citation>
    <scope>NUCLEOTIDE SEQUENCE</scope>
    <source>
        <strain evidence="1">MPI-SDFR-AT-0117</strain>
    </source>
</reference>
<dbReference type="EMBL" id="JAGSXJ010000008">
    <property type="protein sequence ID" value="KAH6688857.1"/>
    <property type="molecule type" value="Genomic_DNA"/>
</dbReference>
<sequence length="226" mass="24110">MRSTSQSREGLCQGRRPDNYMLRWSCLPALRQHLFPVLSLRSSEAIAHLPRCLSAHSAGPSPISDETALTSPPVKPPPLIRSSPIASIVTDACVAARASPCSRNPIATKARPHSVHHPSLSVEVGPGPNDDSMGTTPPFVLGFPVLAFQQHKHRLPKPRLLSSGFSGCLVSAARPPARLHCSLSVPAPASALFARLIACCSSEHFLDGIDNLTQNIGGYWGTLEGH</sequence>
<name>A0A9P8VET1_9PEZI</name>
<dbReference type="Proteomes" id="UP000770015">
    <property type="component" value="Unassembled WGS sequence"/>
</dbReference>
<evidence type="ECO:0000313" key="1">
    <source>
        <dbReference type="EMBL" id="KAH6688857.1"/>
    </source>
</evidence>
<accession>A0A9P8VET1</accession>
<proteinExistence type="predicted"/>
<comment type="caution">
    <text evidence="1">The sequence shown here is derived from an EMBL/GenBank/DDBJ whole genome shotgun (WGS) entry which is preliminary data.</text>
</comment>